<dbReference type="Gene3D" id="3.30.565.10">
    <property type="entry name" value="Histidine kinase-like ATPase, C-terminal domain"/>
    <property type="match status" value="1"/>
</dbReference>
<evidence type="ECO:0000313" key="10">
    <source>
        <dbReference type="Proteomes" id="UP000295662"/>
    </source>
</evidence>
<evidence type="ECO:0000256" key="1">
    <source>
        <dbReference type="ARBA" id="ARBA00000185"/>
    </source>
</evidence>
<gene>
    <name evidence="9" type="ORF">EI77_02060</name>
</gene>
<dbReference type="RefSeq" id="WP_133795141.1">
    <property type="nucleotide sequence ID" value="NZ_SOCA01000003.1"/>
</dbReference>
<dbReference type="InterPro" id="IPR036890">
    <property type="entry name" value="HATPase_C_sf"/>
</dbReference>
<proteinExistence type="inferred from homology"/>
<evidence type="ECO:0000256" key="6">
    <source>
        <dbReference type="ARBA" id="ARBA00023029"/>
    </source>
</evidence>
<dbReference type="GO" id="GO:0003918">
    <property type="term" value="F:DNA topoisomerase type II (double strand cut, ATP-hydrolyzing) activity"/>
    <property type="evidence" value="ECO:0007669"/>
    <property type="project" value="UniProtKB-EC"/>
</dbReference>
<evidence type="ECO:0000256" key="8">
    <source>
        <dbReference type="ARBA" id="ARBA00023235"/>
    </source>
</evidence>
<comment type="similarity">
    <text evidence="2">Belongs to the type II topoisomerase GyrB family.</text>
</comment>
<evidence type="ECO:0000313" key="9">
    <source>
        <dbReference type="EMBL" id="TDU70942.1"/>
    </source>
</evidence>
<dbReference type="GO" id="GO:0005524">
    <property type="term" value="F:ATP binding"/>
    <property type="evidence" value="ECO:0007669"/>
    <property type="project" value="UniProtKB-KW"/>
</dbReference>
<dbReference type="GO" id="GO:0003677">
    <property type="term" value="F:DNA binding"/>
    <property type="evidence" value="ECO:0007669"/>
    <property type="project" value="UniProtKB-KW"/>
</dbReference>
<keyword evidence="7" id="KW-0238">DNA-binding</keyword>
<protein>
    <recommendedName>
        <fullName evidence="3">DNA topoisomerase (ATP-hydrolyzing)</fullName>
        <ecNumber evidence="3">5.6.2.2</ecNumber>
    </recommendedName>
</protein>
<dbReference type="Proteomes" id="UP000295662">
    <property type="component" value="Unassembled WGS sequence"/>
</dbReference>
<evidence type="ECO:0000256" key="4">
    <source>
        <dbReference type="ARBA" id="ARBA00022741"/>
    </source>
</evidence>
<accession>A0A4R7RYI6</accession>
<keyword evidence="10" id="KW-1185">Reference proteome</keyword>
<dbReference type="PANTHER" id="PTHR45866:SF1">
    <property type="entry name" value="DNA GYRASE SUBUNIT B, MITOCHONDRIAL"/>
    <property type="match status" value="1"/>
</dbReference>
<keyword evidence="8" id="KW-0413">Isomerase</keyword>
<keyword evidence="6" id="KW-0799">Topoisomerase</keyword>
<dbReference type="EC" id="5.6.2.2" evidence="3"/>
<comment type="caution">
    <text evidence="9">The sequence shown here is derived from an EMBL/GenBank/DDBJ whole genome shotgun (WGS) entry which is preliminary data.</text>
</comment>
<evidence type="ECO:0000256" key="5">
    <source>
        <dbReference type="ARBA" id="ARBA00022840"/>
    </source>
</evidence>
<evidence type="ECO:0000256" key="2">
    <source>
        <dbReference type="ARBA" id="ARBA00010708"/>
    </source>
</evidence>
<reference evidence="9 10" key="1">
    <citation type="submission" date="2019-03" db="EMBL/GenBank/DDBJ databases">
        <title>Genomic Encyclopedia of Archaeal and Bacterial Type Strains, Phase II (KMG-II): from individual species to whole genera.</title>
        <authorList>
            <person name="Goeker M."/>
        </authorList>
    </citation>
    <scope>NUCLEOTIDE SEQUENCE [LARGE SCALE GENOMIC DNA]</scope>
    <source>
        <strain evidence="9 10">ATCC 25309</strain>
    </source>
</reference>
<dbReference type="SUPFAM" id="SSF55874">
    <property type="entry name" value="ATPase domain of HSP90 chaperone/DNA topoisomerase II/histidine kinase"/>
    <property type="match status" value="1"/>
</dbReference>
<dbReference type="OrthoDB" id="8857641at2"/>
<dbReference type="PANTHER" id="PTHR45866">
    <property type="entry name" value="DNA GYRASE/TOPOISOMERASE SUBUNIT B"/>
    <property type="match status" value="1"/>
</dbReference>
<dbReference type="EMBL" id="SOCA01000003">
    <property type="protein sequence ID" value="TDU70942.1"/>
    <property type="molecule type" value="Genomic_DNA"/>
</dbReference>
<name>A0A4R7RYI6_9BACT</name>
<keyword evidence="5" id="KW-0067">ATP-binding</keyword>
<evidence type="ECO:0000256" key="3">
    <source>
        <dbReference type="ARBA" id="ARBA00012895"/>
    </source>
</evidence>
<organism evidence="9 10">
    <name type="scientific">Prosthecobacter fusiformis</name>
    <dbReference type="NCBI Taxonomy" id="48464"/>
    <lineage>
        <taxon>Bacteria</taxon>
        <taxon>Pseudomonadati</taxon>
        <taxon>Verrucomicrobiota</taxon>
        <taxon>Verrucomicrobiia</taxon>
        <taxon>Verrucomicrobiales</taxon>
        <taxon>Verrucomicrobiaceae</taxon>
        <taxon>Prosthecobacter</taxon>
    </lineage>
</organism>
<dbReference type="AlphaFoldDB" id="A0A4R7RYI6"/>
<sequence length="197" mass="21458">MIEELSELTALQAIRGRPEMYVRGDESGSVADQLLQAAMCHPLAELSCGTASRVWVTLDKLAVTIADDGQGWPVHEVPGGKRFAERWLCTLNSCRDHKQHAELGKALCRISLPVVVALSEIFTLDIHREGEHWQQIYRHGEPEAALTLVGAAEKSGTTLTFVLNPEFCGGSRFSAAAYSNWLGTLPPTVPVHAVSIT</sequence>
<keyword evidence="4" id="KW-0547">Nucleotide-binding</keyword>
<evidence type="ECO:0000256" key="7">
    <source>
        <dbReference type="ARBA" id="ARBA00023125"/>
    </source>
</evidence>
<comment type="catalytic activity">
    <reaction evidence="1">
        <text>ATP-dependent breakage, passage and rejoining of double-stranded DNA.</text>
        <dbReference type="EC" id="5.6.2.2"/>
    </reaction>
</comment>